<organism evidence="3 4">
    <name type="scientific">Aureimonas ureilytica</name>
    <dbReference type="NCBI Taxonomy" id="401562"/>
    <lineage>
        <taxon>Bacteria</taxon>
        <taxon>Pseudomonadati</taxon>
        <taxon>Pseudomonadota</taxon>
        <taxon>Alphaproteobacteria</taxon>
        <taxon>Hyphomicrobiales</taxon>
        <taxon>Aurantimonadaceae</taxon>
        <taxon>Aureimonas</taxon>
    </lineage>
</organism>
<dbReference type="InterPro" id="IPR013196">
    <property type="entry name" value="HTH_11"/>
</dbReference>
<feature type="domain" description="Helix-turn-helix type 11" evidence="1">
    <location>
        <begin position="6"/>
        <end position="59"/>
    </location>
</feature>
<dbReference type="PANTHER" id="PTHR34580">
    <property type="match status" value="1"/>
</dbReference>
<dbReference type="InterPro" id="IPR051534">
    <property type="entry name" value="CBASS_pafABC_assoc_protein"/>
</dbReference>
<dbReference type="RefSeq" id="WP_058598882.1">
    <property type="nucleotide sequence ID" value="NZ_LDQA01000009.1"/>
</dbReference>
<dbReference type="Pfam" id="PF08279">
    <property type="entry name" value="HTH_11"/>
    <property type="match status" value="1"/>
</dbReference>
<dbReference type="SUPFAM" id="SSF46785">
    <property type="entry name" value="Winged helix' DNA-binding domain"/>
    <property type="match status" value="1"/>
</dbReference>
<reference evidence="3 4" key="1">
    <citation type="journal article" date="2016" name="Front. Microbiol.">
        <title>Genomic Resource of Rice Seed Associated Bacteria.</title>
        <authorList>
            <person name="Midha S."/>
            <person name="Bansal K."/>
            <person name="Sharma S."/>
            <person name="Kumar N."/>
            <person name="Patil P.P."/>
            <person name="Chaudhry V."/>
            <person name="Patil P.B."/>
        </authorList>
    </citation>
    <scope>NUCLEOTIDE SEQUENCE [LARGE SCALE GENOMIC DNA]</scope>
    <source>
        <strain evidence="3 4">NS365</strain>
    </source>
</reference>
<name>A0A175RVA3_9HYPH</name>
<dbReference type="GO" id="GO:0003677">
    <property type="term" value="F:DNA binding"/>
    <property type="evidence" value="ECO:0007669"/>
    <property type="project" value="UniProtKB-KW"/>
</dbReference>
<evidence type="ECO:0000259" key="2">
    <source>
        <dbReference type="Pfam" id="PF13280"/>
    </source>
</evidence>
<dbReference type="InterPro" id="IPR036388">
    <property type="entry name" value="WH-like_DNA-bd_sf"/>
</dbReference>
<evidence type="ECO:0000313" key="3">
    <source>
        <dbReference type="EMBL" id="KTR07640.1"/>
    </source>
</evidence>
<keyword evidence="4" id="KW-1185">Reference proteome</keyword>
<dbReference type="Proteomes" id="UP000078529">
    <property type="component" value="Unassembled WGS sequence"/>
</dbReference>
<feature type="domain" description="WYL" evidence="2">
    <location>
        <begin position="139"/>
        <end position="203"/>
    </location>
</feature>
<evidence type="ECO:0000313" key="4">
    <source>
        <dbReference type="Proteomes" id="UP000078529"/>
    </source>
</evidence>
<dbReference type="Gene3D" id="1.10.10.10">
    <property type="entry name" value="Winged helix-like DNA-binding domain superfamily/Winged helix DNA-binding domain"/>
    <property type="match status" value="1"/>
</dbReference>
<dbReference type="PANTHER" id="PTHR34580:SF3">
    <property type="entry name" value="PROTEIN PAFB"/>
    <property type="match status" value="1"/>
</dbReference>
<evidence type="ECO:0000259" key="1">
    <source>
        <dbReference type="Pfam" id="PF08279"/>
    </source>
</evidence>
<comment type="caution">
    <text evidence="3">The sequence shown here is derived from an EMBL/GenBank/DDBJ whole genome shotgun (WGS) entry which is preliminary data.</text>
</comment>
<dbReference type="PATRIC" id="fig|401562.4.peg.4902"/>
<dbReference type="EMBL" id="LDQA01000009">
    <property type="protein sequence ID" value="KTR07640.1"/>
    <property type="molecule type" value="Genomic_DNA"/>
</dbReference>
<sequence length="234" mass="25851">MSRSERLLDLLQLLRRHRQPVSGRALAEELGVSLRTLYRDIASLQAMGAEIEGEAGLGYVLKPGFHLPPLMFRPDELQALALGARWVADRADADLSEAALSALSRIAAVLPPDLKADLDASALLLGPAKGFVSDSVNTALLRQAIRGGRKLRLSYRDASDMASERVIWPFALAFFEGVRLLLGWCELRESFRNFRTDRIVSAELLTERSPKRPPVLLKEWRVAEGIKAGREIGA</sequence>
<dbReference type="Pfam" id="PF13280">
    <property type="entry name" value="WYL"/>
    <property type="match status" value="1"/>
</dbReference>
<keyword evidence="3" id="KW-0238">DNA-binding</keyword>
<gene>
    <name evidence="3" type="ORF">NS365_03505</name>
</gene>
<proteinExistence type="predicted"/>
<accession>A0A175RVA3</accession>
<dbReference type="AlphaFoldDB" id="A0A175RVA3"/>
<dbReference type="InterPro" id="IPR026881">
    <property type="entry name" value="WYL_dom"/>
</dbReference>
<dbReference type="InterPro" id="IPR036390">
    <property type="entry name" value="WH_DNA-bd_sf"/>
</dbReference>
<protein>
    <submittedName>
        <fullName evidence="3">DNA-binding protein</fullName>
    </submittedName>
</protein>
<dbReference type="PROSITE" id="PS52050">
    <property type="entry name" value="WYL"/>
    <property type="match status" value="1"/>
</dbReference>